<proteinExistence type="predicted"/>
<evidence type="ECO:0000256" key="1">
    <source>
        <dbReference type="SAM" id="SignalP"/>
    </source>
</evidence>
<dbReference type="EMBL" id="JAPMLT010000012">
    <property type="protein sequence ID" value="MCX7571740.1"/>
    <property type="molecule type" value="Genomic_DNA"/>
</dbReference>
<feature type="signal peptide" evidence="1">
    <location>
        <begin position="1"/>
        <end position="24"/>
    </location>
</feature>
<organism evidence="2 3">
    <name type="scientific">Tumebacillus lacus</name>
    <dbReference type="NCBI Taxonomy" id="2995335"/>
    <lineage>
        <taxon>Bacteria</taxon>
        <taxon>Bacillati</taxon>
        <taxon>Bacillota</taxon>
        <taxon>Bacilli</taxon>
        <taxon>Bacillales</taxon>
        <taxon>Alicyclobacillaceae</taxon>
        <taxon>Tumebacillus</taxon>
    </lineage>
</organism>
<name>A0ABT3X4C9_9BACL</name>
<evidence type="ECO:0000313" key="3">
    <source>
        <dbReference type="Proteomes" id="UP001208017"/>
    </source>
</evidence>
<comment type="caution">
    <text evidence="2">The sequence shown here is derived from an EMBL/GenBank/DDBJ whole genome shotgun (WGS) entry which is preliminary data.</text>
</comment>
<dbReference type="Proteomes" id="UP001208017">
    <property type="component" value="Unassembled WGS sequence"/>
</dbReference>
<keyword evidence="3" id="KW-1185">Reference proteome</keyword>
<dbReference type="RefSeq" id="WP_267152987.1">
    <property type="nucleotide sequence ID" value="NZ_JAPMLT010000012.1"/>
</dbReference>
<protein>
    <submittedName>
        <fullName evidence="2">Uncharacterized protein</fullName>
    </submittedName>
</protein>
<keyword evidence="1" id="KW-0732">Signal</keyword>
<gene>
    <name evidence="2" type="ORF">OS242_17490</name>
</gene>
<feature type="chain" id="PRO_5046311624" evidence="1">
    <location>
        <begin position="25"/>
        <end position="42"/>
    </location>
</feature>
<evidence type="ECO:0000313" key="2">
    <source>
        <dbReference type="EMBL" id="MCX7571740.1"/>
    </source>
</evidence>
<reference evidence="2 3" key="1">
    <citation type="submission" date="2022-11" db="EMBL/GenBank/DDBJ databases">
        <title>Study of microbial diversity in lake waters.</title>
        <authorList>
            <person name="Zhang J."/>
        </authorList>
    </citation>
    <scope>NUCLEOTIDE SEQUENCE [LARGE SCALE GENOMIC DNA]</scope>
    <source>
        <strain evidence="2 3">DT12</strain>
    </source>
</reference>
<sequence length="42" mass="4650">MKKRMFCFLVAFAFLVGVFGPISTTEASFIPPDPSIVLNDKN</sequence>
<accession>A0ABT3X4C9</accession>